<evidence type="ECO:0000313" key="2">
    <source>
        <dbReference type="EMBL" id="ANV99333.1"/>
    </source>
</evidence>
<evidence type="ECO:0000313" key="3">
    <source>
        <dbReference type="Proteomes" id="UP000092839"/>
    </source>
</evidence>
<protein>
    <recommendedName>
        <fullName evidence="1">Lysozyme inhibitor LprI-like N-terminal domain-containing protein</fullName>
    </recommendedName>
</protein>
<dbReference type="OrthoDB" id="7340239at2"/>
<evidence type="ECO:0000259" key="1">
    <source>
        <dbReference type="Pfam" id="PF07007"/>
    </source>
</evidence>
<dbReference type="Proteomes" id="UP000092839">
    <property type="component" value="Chromosome"/>
</dbReference>
<reference evidence="2 3" key="1">
    <citation type="submission" date="2016-07" db="EMBL/GenBank/DDBJ databases">
        <title>Complete genome sequence of Bradyrhizobium icense LMTR 13T, a potential inoculant strain isolated from lima bean (Phaseolus lunatus) in Peru.</title>
        <authorList>
            <person name="Ormeno-Orrillo E."/>
            <person name="Duran D."/>
            <person name="Rogel M.A."/>
            <person name="Rey L."/>
            <person name="Imperial J."/>
            <person name="Ruiz-Argueso T."/>
            <person name="Martinez-Romero E."/>
        </authorList>
    </citation>
    <scope>NUCLEOTIDE SEQUENCE [LARGE SCALE GENOMIC DNA]</scope>
    <source>
        <strain evidence="2 3">LMTR 13</strain>
    </source>
</reference>
<feature type="domain" description="Lysozyme inhibitor LprI-like N-terminal" evidence="1">
    <location>
        <begin position="5"/>
        <end position="57"/>
    </location>
</feature>
<name>A0A1B1U987_9BRAD</name>
<gene>
    <name evidence="2" type="ORF">LMTR13_03225</name>
</gene>
<dbReference type="Gene3D" id="1.20.1270.180">
    <property type="match status" value="1"/>
</dbReference>
<dbReference type="EMBL" id="CP016428">
    <property type="protein sequence ID" value="ANV99333.1"/>
    <property type="molecule type" value="Genomic_DNA"/>
</dbReference>
<proteinExistence type="predicted"/>
<organism evidence="2 3">
    <name type="scientific">Bradyrhizobium icense</name>
    <dbReference type="NCBI Taxonomy" id="1274631"/>
    <lineage>
        <taxon>Bacteria</taxon>
        <taxon>Pseudomonadati</taxon>
        <taxon>Pseudomonadota</taxon>
        <taxon>Alphaproteobacteria</taxon>
        <taxon>Hyphomicrobiales</taxon>
        <taxon>Nitrobacteraceae</taxon>
        <taxon>Bradyrhizobium</taxon>
    </lineage>
</organism>
<dbReference type="AlphaFoldDB" id="A0A1B1U987"/>
<dbReference type="KEGG" id="bic:LMTR13_03225"/>
<dbReference type="InterPro" id="IPR009739">
    <property type="entry name" value="LprI-like_N"/>
</dbReference>
<sequence>MAGLAPQQRERLRAAQRLWIQYRDANCGFSAAGEGSIAGVEAAECLRVMTQLRYNELDSTANPEKPRN</sequence>
<dbReference type="RefSeq" id="WP_065726643.1">
    <property type="nucleotide sequence ID" value="NZ_CP016428.1"/>
</dbReference>
<accession>A0A1B1U987</accession>
<keyword evidence="3" id="KW-1185">Reference proteome</keyword>
<dbReference type="Pfam" id="PF07007">
    <property type="entry name" value="LprI"/>
    <property type="match status" value="1"/>
</dbReference>